<dbReference type="KEGG" id="orz:FNH13_17575"/>
<accession>A0A516GEF6</accession>
<reference evidence="1 2" key="1">
    <citation type="submission" date="2019-07" db="EMBL/GenBank/DDBJ databases">
        <title>complete genome sequencing of Ornithinimicrobium sp. H23M54.</title>
        <authorList>
            <person name="Bae J.-W."/>
            <person name="Lee S.-Y."/>
        </authorList>
    </citation>
    <scope>NUCLEOTIDE SEQUENCE [LARGE SCALE GENOMIC DNA]</scope>
    <source>
        <strain evidence="1 2">H23M54</strain>
    </source>
</reference>
<protein>
    <submittedName>
        <fullName evidence="1">Pilus assembly protein TadE</fullName>
    </submittedName>
</protein>
<evidence type="ECO:0000313" key="2">
    <source>
        <dbReference type="Proteomes" id="UP000315395"/>
    </source>
</evidence>
<proteinExistence type="predicted"/>
<gene>
    <name evidence="1" type="ORF">FNH13_17575</name>
</gene>
<organism evidence="1 2">
    <name type="scientific">Ornithinimicrobium ciconiae</name>
    <dbReference type="NCBI Taxonomy" id="2594265"/>
    <lineage>
        <taxon>Bacteria</taxon>
        <taxon>Bacillati</taxon>
        <taxon>Actinomycetota</taxon>
        <taxon>Actinomycetes</taxon>
        <taxon>Micrococcales</taxon>
        <taxon>Ornithinimicrobiaceae</taxon>
        <taxon>Ornithinimicrobium</taxon>
    </lineage>
</organism>
<dbReference type="OrthoDB" id="4869643at2"/>
<dbReference type="RefSeq" id="WP_143784632.1">
    <property type="nucleotide sequence ID" value="NZ_CP041616.1"/>
</dbReference>
<name>A0A516GEF6_9MICO</name>
<evidence type="ECO:0000313" key="1">
    <source>
        <dbReference type="EMBL" id="QDO89912.1"/>
    </source>
</evidence>
<dbReference type="EMBL" id="CP041616">
    <property type="protein sequence ID" value="QDO89912.1"/>
    <property type="molecule type" value="Genomic_DNA"/>
</dbReference>
<dbReference type="NCBIfam" id="NF041390">
    <property type="entry name" value="TadE_Rv3655c"/>
    <property type="match status" value="1"/>
</dbReference>
<dbReference type="AlphaFoldDB" id="A0A516GEF6"/>
<keyword evidence="2" id="KW-1185">Reference proteome</keyword>
<sequence>MVTAELAIVIPALVAVLALCLSGLGLAVDQMRCVDAARIAVRAAARGEPSGIVEQIARQAAPPGADVEVSVDEDRAVVAVTAPGRTRYLPGLPRGHARVEAALEPAARMGSP</sequence>
<dbReference type="Proteomes" id="UP000315395">
    <property type="component" value="Chromosome"/>
</dbReference>
<dbReference type="InterPro" id="IPR049790">
    <property type="entry name" value="Rv3655c/TadE"/>
</dbReference>